<evidence type="ECO:0000313" key="2">
    <source>
        <dbReference type="EMBL" id="MCJ2181832.1"/>
    </source>
</evidence>
<feature type="transmembrane region" description="Helical" evidence="1">
    <location>
        <begin position="155"/>
        <end position="173"/>
    </location>
</feature>
<dbReference type="Proteomes" id="UP001162881">
    <property type="component" value="Unassembled WGS sequence"/>
</dbReference>
<name>A0ABT0B9W4_9SPHN</name>
<evidence type="ECO:0000313" key="3">
    <source>
        <dbReference type="Proteomes" id="UP001162881"/>
    </source>
</evidence>
<keyword evidence="1" id="KW-1133">Transmembrane helix</keyword>
<dbReference type="RefSeq" id="WP_244017120.1">
    <property type="nucleotide sequence ID" value="NZ_JALHLF010000008.1"/>
</dbReference>
<evidence type="ECO:0000256" key="1">
    <source>
        <dbReference type="SAM" id="Phobius"/>
    </source>
</evidence>
<evidence type="ECO:0008006" key="4">
    <source>
        <dbReference type="Google" id="ProtNLM"/>
    </source>
</evidence>
<protein>
    <recommendedName>
        <fullName evidence="4">DUF883 domain-containing protein</fullName>
    </recommendedName>
</protein>
<reference evidence="2" key="1">
    <citation type="submission" date="2022-03" db="EMBL/GenBank/DDBJ databases">
        <title>Identification of a novel bacterium isolated from mangrove sediments.</title>
        <authorList>
            <person name="Pan X."/>
        </authorList>
    </citation>
    <scope>NUCLEOTIDE SEQUENCE</scope>
    <source>
        <strain evidence="2">B1949</strain>
    </source>
</reference>
<keyword evidence="1" id="KW-0472">Membrane</keyword>
<keyword evidence="3" id="KW-1185">Reference proteome</keyword>
<dbReference type="EMBL" id="JALHLF010000008">
    <property type="protein sequence ID" value="MCJ2181832.1"/>
    <property type="molecule type" value="Genomic_DNA"/>
</dbReference>
<sequence>MVDSTETTADDVKAPGVDAAKSHFTKAMDEAKAGAQALADQCLEKFAQKKSDLGEEAKERSGEARTKAEAFAADAKVKAGELALEGKAQTSKAIVRLSKVIDDNVAYIDDKAGAKYGDYVRTASKSMQDAAVRLDEKSFEELGEDARTMVRQNPLVAVGMAVATGYLLGRLFSKGK</sequence>
<proteinExistence type="predicted"/>
<keyword evidence="1" id="KW-0812">Transmembrane</keyword>
<comment type="caution">
    <text evidence="2">The sequence shown here is derived from an EMBL/GenBank/DDBJ whole genome shotgun (WGS) entry which is preliminary data.</text>
</comment>
<organism evidence="2 3">
    <name type="scientific">Novosphingobium organovorum</name>
    <dbReference type="NCBI Taxonomy" id="2930092"/>
    <lineage>
        <taxon>Bacteria</taxon>
        <taxon>Pseudomonadati</taxon>
        <taxon>Pseudomonadota</taxon>
        <taxon>Alphaproteobacteria</taxon>
        <taxon>Sphingomonadales</taxon>
        <taxon>Sphingomonadaceae</taxon>
        <taxon>Novosphingobium</taxon>
    </lineage>
</organism>
<gene>
    <name evidence="2" type="ORF">MTR62_03795</name>
</gene>
<accession>A0ABT0B9W4</accession>